<keyword evidence="2" id="KW-1185">Reference proteome</keyword>
<name>A0A0E3S3Y0_9EURY</name>
<protein>
    <recommendedName>
        <fullName evidence="3">Glycosyltransferase subfamily 4-like N-terminal domain-containing protein</fullName>
    </recommendedName>
</protein>
<dbReference type="PATRIC" id="fig|1434111.4.peg.3243"/>
<gene>
    <name evidence="1" type="ORF">MSLAZ_2443</name>
</gene>
<accession>A0A0E3S3Y0</accession>
<proteinExistence type="predicted"/>
<dbReference type="AlphaFoldDB" id="A0A0E3S3Y0"/>
<reference evidence="1 2" key="1">
    <citation type="submission" date="2014-07" db="EMBL/GenBank/DDBJ databases">
        <title>Methanogenic archaea and the global carbon cycle.</title>
        <authorList>
            <person name="Henriksen J.R."/>
            <person name="Luke J."/>
            <person name="Reinhart S."/>
            <person name="Benedict M.N."/>
            <person name="Youngblut N.D."/>
            <person name="Metcalf M.E."/>
            <person name="Whitaker R.J."/>
            <person name="Metcalf W.W."/>
        </authorList>
    </citation>
    <scope>NUCLEOTIDE SEQUENCE [LARGE SCALE GENOMIC DNA]</scope>
    <source>
        <strain evidence="1 2">Z-7289</strain>
    </source>
</reference>
<dbReference type="EMBL" id="CP009515">
    <property type="protein sequence ID" value="AKB75704.1"/>
    <property type="molecule type" value="Genomic_DNA"/>
</dbReference>
<organism evidence="1 2">
    <name type="scientific">Methanosarcina lacustris Z-7289</name>
    <dbReference type="NCBI Taxonomy" id="1434111"/>
    <lineage>
        <taxon>Archaea</taxon>
        <taxon>Methanobacteriati</taxon>
        <taxon>Methanobacteriota</taxon>
        <taxon>Stenosarchaea group</taxon>
        <taxon>Methanomicrobia</taxon>
        <taxon>Methanosarcinales</taxon>
        <taxon>Methanosarcinaceae</taxon>
        <taxon>Methanosarcina</taxon>
    </lineage>
</organism>
<dbReference type="SUPFAM" id="SSF53756">
    <property type="entry name" value="UDP-Glycosyltransferase/glycogen phosphorylase"/>
    <property type="match status" value="1"/>
</dbReference>
<evidence type="ECO:0000313" key="1">
    <source>
        <dbReference type="EMBL" id="AKB75704.1"/>
    </source>
</evidence>
<evidence type="ECO:0000313" key="2">
    <source>
        <dbReference type="Proteomes" id="UP000033072"/>
    </source>
</evidence>
<evidence type="ECO:0008006" key="3">
    <source>
        <dbReference type="Google" id="ProtNLM"/>
    </source>
</evidence>
<dbReference type="KEGG" id="mls:MSLAZ_2443"/>
<sequence>MRSEVKLAIVTDDPPVRENVKAWGMCRVNTRLFRVLSDNIAIIVSGSQRYMYGRRDLDDDIRLKCIMGFPLNGFIKPIGSVFSNIFGEELEFKLRLSRSIKKIKNSGANWVFCPCGVNPYSLSRGLRIAQACNLPIAAYLVDDFLSGSELSGDTTALHVAQKDIPKWLEEVDQIFVISEGLRSRIQSLYNLDSVVLPLPYDLVSETGFQENDSKLGTDEKQIIYVGNLSHFYIEGLKQIAQIIDEINNNIGSNIKLRFTLPNMNEIKSLIGNYDCIKCSPCIDNRDLQQEIHSSILCFAPYSFQEKYKIMVSTSFPSKLLDYLSAARLILVLGPDYASSVIYFKKNRLKTCLTKQDPEMIRAIIIQQLNENTDYSNAYREVLQKNHNPREVALQVISTLKSHHT</sequence>
<dbReference type="Proteomes" id="UP000033072">
    <property type="component" value="Chromosome"/>
</dbReference>
<dbReference type="HOGENOM" id="CLU_680801_0_0_2"/>